<proteinExistence type="predicted"/>
<organism evidence="2 3">
    <name type="scientific">Kolpuevirus sp. 'frurule'</name>
    <dbReference type="NCBI Taxonomy" id="3028514"/>
    <lineage>
        <taxon>Viruses</taxon>
        <taxon>Duplodnaviria</taxon>
        <taxon>Heunggongvirae</taxon>
        <taxon>Uroviricota</taxon>
        <taxon>Caudoviricetes</taxon>
        <taxon>Crassvirales</taxon>
        <taxon>Steigviridae</taxon>
        <taxon>Asinivirinae</taxon>
        <taxon>Kolpuevirus</taxon>
    </lineage>
</organism>
<dbReference type="Proteomes" id="UP001225300">
    <property type="component" value="Segment"/>
</dbReference>
<keyword evidence="1" id="KW-1133">Transmembrane helix</keyword>
<accession>A0AAF0DNQ1</accession>
<protein>
    <submittedName>
        <fullName evidence="2">Uncharacterized protein</fullName>
    </submittedName>
</protein>
<sequence length="66" mass="8016">MVLFMKNTLVRYWWNVKSWWLVIPDLGKMIIVLILICAIQLLIMYSIFGISDWFEWYISKCDLIDL</sequence>
<evidence type="ECO:0000256" key="1">
    <source>
        <dbReference type="SAM" id="Phobius"/>
    </source>
</evidence>
<keyword evidence="1" id="KW-0472">Membrane</keyword>
<feature type="transmembrane region" description="Helical" evidence="1">
    <location>
        <begin position="29"/>
        <end position="50"/>
    </location>
</feature>
<name>A0AAF0DNQ1_9CAUD</name>
<evidence type="ECO:0000313" key="2">
    <source>
        <dbReference type="EMBL" id="WEY17598.1"/>
    </source>
</evidence>
<dbReference type="EMBL" id="OQ198718">
    <property type="protein sequence ID" value="WEY17598.1"/>
    <property type="molecule type" value="Genomic_DNA"/>
</dbReference>
<keyword evidence="1" id="KW-0812">Transmembrane</keyword>
<keyword evidence="3" id="KW-1185">Reference proteome</keyword>
<evidence type="ECO:0000313" key="3">
    <source>
        <dbReference type="Proteomes" id="UP001225300"/>
    </source>
</evidence>
<reference evidence="2" key="1">
    <citation type="journal article" date="2023" name="bioRxiv">
        <title>Novel crAssphage isolates exhibit conserved gene order and purifying selection of the host specificity protein.</title>
        <authorList>
            <person name="Papudeshi B."/>
            <person name="Vega A.A."/>
            <person name="Souza C."/>
            <person name="Giles S.K."/>
            <person name="Mallawaarachchi V."/>
            <person name="Roach M.J."/>
            <person name="An M."/>
            <person name="Jacobson N."/>
            <person name="McNair K."/>
            <person name="Mora M.F."/>
            <person name="Pastrana K."/>
            <person name="Leigh C."/>
            <person name="Cram C."/>
            <person name="Plewa W.S."/>
            <person name="Grigson S.R."/>
            <person name="Bouras G."/>
            <person name="Decewicz P."/>
            <person name="Luque A."/>
            <person name="Droit L."/>
            <person name="Handley S.A."/>
            <person name="Segall A.M."/>
            <person name="Dinsdale E.A."/>
            <person name="Edwards R.A."/>
        </authorList>
    </citation>
    <scope>NUCLEOTIDE SEQUENCE</scope>
    <source>
        <strain evidence="2">Bc03</strain>
    </source>
</reference>